<keyword evidence="5" id="KW-1185">Reference proteome</keyword>
<evidence type="ECO:0000313" key="6">
    <source>
        <dbReference type="WBParaSite" id="TCLT_0000388501-mRNA-1"/>
    </source>
</evidence>
<protein>
    <submittedName>
        <fullName evidence="4 6">Uncharacterized protein</fullName>
    </submittedName>
</protein>
<keyword evidence="2" id="KW-1133">Transmembrane helix</keyword>
<keyword evidence="2" id="KW-0472">Membrane</keyword>
<evidence type="ECO:0000256" key="3">
    <source>
        <dbReference type="SAM" id="SignalP"/>
    </source>
</evidence>
<evidence type="ECO:0000313" key="5">
    <source>
        <dbReference type="Proteomes" id="UP000276776"/>
    </source>
</evidence>
<sequence length="500" mass="57515">MLLITSIILWLVSSALAVFINEKVHNKEKQLLILKQPLGDQSEVKSENKSAYVFFADHTFEQKIRAELGLDGNGYFETNAVKLKLKNCSSEHVNKISSISTFVSAYNKSNSEDRKCKCERCCKVFEYPPNKDYLPMKPVMRTPKQRQQFETEADYVIMHEPKSLMESDEETEDRRTESNKQKYCMLLEVEKKVFEVDEFQKLPDVSEENCNSNYNKDKSKVAKLLLSNNDLQTLDTFSNLVNTRFVEISDDDDLGILIENVNNMIEESIDASGMNKSSSNMTKNDWVKVILLEAIMHLLFIIALCSINVHFIFATPPIVTDNIEDESSQITRNSTGKINATRVHFNESVTVILFGNKYDDNDSTHTFRQETKKFVNNIIRAITRNSITEQPEWVSIYTTELNDLSLQDQPIVNSSQKSFKLEANALPTREYITLPPRPPHPKFRITNPTPPPRHYRMITPTPAKRKLNVMTTTPAPQRFKPETTISFRRQLKRRAPTPPT</sequence>
<organism evidence="6">
    <name type="scientific">Thelazia callipaeda</name>
    <name type="common">Oriental eyeworm</name>
    <name type="synonym">Parasitic nematode</name>
    <dbReference type="NCBI Taxonomy" id="103827"/>
    <lineage>
        <taxon>Eukaryota</taxon>
        <taxon>Metazoa</taxon>
        <taxon>Ecdysozoa</taxon>
        <taxon>Nematoda</taxon>
        <taxon>Chromadorea</taxon>
        <taxon>Rhabditida</taxon>
        <taxon>Spirurina</taxon>
        <taxon>Spiruromorpha</taxon>
        <taxon>Thelazioidea</taxon>
        <taxon>Thelaziidae</taxon>
        <taxon>Thelazia</taxon>
    </lineage>
</organism>
<feature type="region of interest" description="Disordered" evidence="1">
    <location>
        <begin position="431"/>
        <end position="454"/>
    </location>
</feature>
<feature type="transmembrane region" description="Helical" evidence="2">
    <location>
        <begin position="286"/>
        <end position="307"/>
    </location>
</feature>
<name>A0A158RB95_THECL</name>
<feature type="compositionally biased region" description="Basic residues" evidence="1">
    <location>
        <begin position="489"/>
        <end position="500"/>
    </location>
</feature>
<evidence type="ECO:0000256" key="1">
    <source>
        <dbReference type="SAM" id="MobiDB-lite"/>
    </source>
</evidence>
<evidence type="ECO:0000256" key="2">
    <source>
        <dbReference type="SAM" id="Phobius"/>
    </source>
</evidence>
<dbReference type="WBParaSite" id="TCLT_0000388501-mRNA-1">
    <property type="protein sequence ID" value="TCLT_0000388501-mRNA-1"/>
    <property type="gene ID" value="TCLT_0000388501"/>
</dbReference>
<keyword evidence="3" id="KW-0732">Signal</keyword>
<dbReference type="AlphaFoldDB" id="A0A158RB95"/>
<accession>A0A158RB95</accession>
<gene>
    <name evidence="4" type="ORF">TCLT_LOCUS3874</name>
</gene>
<reference evidence="4 5" key="2">
    <citation type="submission" date="2018-11" db="EMBL/GenBank/DDBJ databases">
        <authorList>
            <consortium name="Pathogen Informatics"/>
        </authorList>
    </citation>
    <scope>NUCLEOTIDE SEQUENCE [LARGE SCALE GENOMIC DNA]</scope>
</reference>
<proteinExistence type="predicted"/>
<dbReference type="EMBL" id="UYYF01004268">
    <property type="protein sequence ID" value="VDN00896.1"/>
    <property type="molecule type" value="Genomic_DNA"/>
</dbReference>
<feature type="signal peptide" evidence="3">
    <location>
        <begin position="1"/>
        <end position="17"/>
    </location>
</feature>
<keyword evidence="2" id="KW-0812">Transmembrane</keyword>
<reference evidence="6" key="1">
    <citation type="submission" date="2016-04" db="UniProtKB">
        <authorList>
            <consortium name="WormBaseParasite"/>
        </authorList>
    </citation>
    <scope>IDENTIFICATION</scope>
</reference>
<feature type="chain" id="PRO_5043135973" evidence="3">
    <location>
        <begin position="18"/>
        <end position="500"/>
    </location>
</feature>
<feature type="region of interest" description="Disordered" evidence="1">
    <location>
        <begin position="475"/>
        <end position="500"/>
    </location>
</feature>
<evidence type="ECO:0000313" key="4">
    <source>
        <dbReference type="EMBL" id="VDN00896.1"/>
    </source>
</evidence>
<dbReference type="Proteomes" id="UP000276776">
    <property type="component" value="Unassembled WGS sequence"/>
</dbReference>